<dbReference type="GO" id="GO:0003677">
    <property type="term" value="F:DNA binding"/>
    <property type="evidence" value="ECO:0007669"/>
    <property type="project" value="UniProtKB-KW"/>
</dbReference>
<protein>
    <recommendedName>
        <fullName evidence="5">Helicase ATP-binding domain-containing protein</fullName>
    </recommendedName>
</protein>
<evidence type="ECO:0000313" key="7">
    <source>
        <dbReference type="Proteomes" id="UP000836841"/>
    </source>
</evidence>
<dbReference type="Gene3D" id="3.40.50.300">
    <property type="entry name" value="P-loop containing nucleotide triphosphate hydrolases"/>
    <property type="match status" value="1"/>
</dbReference>
<dbReference type="GO" id="GO:0043138">
    <property type="term" value="F:3'-5' DNA helicase activity"/>
    <property type="evidence" value="ECO:0007669"/>
    <property type="project" value="TreeGrafter"/>
</dbReference>
<keyword evidence="2" id="KW-0378">Hydrolase</keyword>
<gene>
    <name evidence="6" type="ORF">TAV2_LOCUS26003</name>
</gene>
<accession>A0AAU9TAA1</accession>
<evidence type="ECO:0000256" key="3">
    <source>
        <dbReference type="ARBA" id="ARBA00023125"/>
    </source>
</evidence>
<organism evidence="6 7">
    <name type="scientific">Thlaspi arvense</name>
    <name type="common">Field penny-cress</name>
    <dbReference type="NCBI Taxonomy" id="13288"/>
    <lineage>
        <taxon>Eukaryota</taxon>
        <taxon>Viridiplantae</taxon>
        <taxon>Streptophyta</taxon>
        <taxon>Embryophyta</taxon>
        <taxon>Tracheophyta</taxon>
        <taxon>Spermatophyta</taxon>
        <taxon>Magnoliopsida</taxon>
        <taxon>eudicotyledons</taxon>
        <taxon>Gunneridae</taxon>
        <taxon>Pentapetalae</taxon>
        <taxon>rosids</taxon>
        <taxon>malvids</taxon>
        <taxon>Brassicales</taxon>
        <taxon>Brassicaceae</taxon>
        <taxon>Thlaspideae</taxon>
        <taxon>Thlaspi</taxon>
    </lineage>
</organism>
<sequence length="251" mass="28304">MPSTIVPPKPKPVRRKPPNLITDSVTSPPVKAQVVFRSGVAGDQDGSCWELNDGSGKSLFYQILAMVLPGITLVRPEESTETLRKLKEGFIKSFSVSLVVVDEAHCVSEWSSYTRLKADCILAMTATATTMTLQAVMSALEIPSNQSYSEIERWSLIHITRFGASLCTANFSMRLSIYATTTSMRRSHFAPNKIKVVRNKFIDFHTPLHMGEVQYLRMLPQLNVCWTLNFHKVSREARVYMSSIYQRWPLA</sequence>
<dbReference type="Proteomes" id="UP000836841">
    <property type="component" value="Chromosome 7"/>
</dbReference>
<feature type="domain" description="Helicase ATP-binding" evidence="5">
    <location>
        <begin position="79"/>
        <end position="146"/>
    </location>
</feature>
<dbReference type="GO" id="GO:0005634">
    <property type="term" value="C:nucleus"/>
    <property type="evidence" value="ECO:0007669"/>
    <property type="project" value="TreeGrafter"/>
</dbReference>
<dbReference type="GO" id="GO:0005737">
    <property type="term" value="C:cytoplasm"/>
    <property type="evidence" value="ECO:0007669"/>
    <property type="project" value="TreeGrafter"/>
</dbReference>
<evidence type="ECO:0000256" key="2">
    <source>
        <dbReference type="ARBA" id="ARBA00022801"/>
    </source>
</evidence>
<dbReference type="GO" id="GO:0005694">
    <property type="term" value="C:chromosome"/>
    <property type="evidence" value="ECO:0007669"/>
    <property type="project" value="TreeGrafter"/>
</dbReference>
<reference evidence="6 7" key="1">
    <citation type="submission" date="2022-03" db="EMBL/GenBank/DDBJ databases">
        <authorList>
            <person name="Nunn A."/>
            <person name="Chopra R."/>
            <person name="Nunn A."/>
            <person name="Contreras Garrido A."/>
        </authorList>
    </citation>
    <scope>NUCLEOTIDE SEQUENCE [LARGE SCALE GENOMIC DNA]</scope>
</reference>
<evidence type="ECO:0000256" key="1">
    <source>
        <dbReference type="ARBA" id="ARBA00005446"/>
    </source>
</evidence>
<evidence type="ECO:0000259" key="5">
    <source>
        <dbReference type="PROSITE" id="PS51192"/>
    </source>
</evidence>
<dbReference type="InterPro" id="IPR027417">
    <property type="entry name" value="P-loop_NTPase"/>
</dbReference>
<dbReference type="PANTHER" id="PTHR13710:SF108">
    <property type="entry name" value="ATP-DEPENDENT DNA HELICASE Q4"/>
    <property type="match status" value="1"/>
</dbReference>
<dbReference type="InterPro" id="IPR014001">
    <property type="entry name" value="Helicase_ATP-bd"/>
</dbReference>
<evidence type="ECO:0000313" key="6">
    <source>
        <dbReference type="EMBL" id="CAH2079660.1"/>
    </source>
</evidence>
<dbReference type="PROSITE" id="PS51192">
    <property type="entry name" value="HELICASE_ATP_BIND_1"/>
    <property type="match status" value="1"/>
</dbReference>
<feature type="region of interest" description="Disordered" evidence="4">
    <location>
        <begin position="1"/>
        <end position="22"/>
    </location>
</feature>
<dbReference type="PROSITE" id="PS00690">
    <property type="entry name" value="DEAH_ATP_HELICASE"/>
    <property type="match status" value="1"/>
</dbReference>
<evidence type="ECO:0000256" key="4">
    <source>
        <dbReference type="SAM" id="MobiDB-lite"/>
    </source>
</evidence>
<comment type="similarity">
    <text evidence="1">Belongs to the helicase family. RecQ subfamily.</text>
</comment>
<dbReference type="InterPro" id="IPR002464">
    <property type="entry name" value="DNA/RNA_helicase_DEAH_CS"/>
</dbReference>
<dbReference type="EMBL" id="OU466863">
    <property type="protein sequence ID" value="CAH2079660.1"/>
    <property type="molecule type" value="Genomic_DNA"/>
</dbReference>
<name>A0AAU9TAA1_THLAR</name>
<dbReference type="PANTHER" id="PTHR13710">
    <property type="entry name" value="DNA HELICASE RECQ FAMILY MEMBER"/>
    <property type="match status" value="1"/>
</dbReference>
<keyword evidence="3" id="KW-0238">DNA-binding</keyword>
<feature type="compositionally biased region" description="Pro residues" evidence="4">
    <location>
        <begin position="1"/>
        <end position="10"/>
    </location>
</feature>
<dbReference type="GO" id="GO:0016787">
    <property type="term" value="F:hydrolase activity"/>
    <property type="evidence" value="ECO:0007669"/>
    <property type="project" value="UniProtKB-KW"/>
</dbReference>
<proteinExistence type="inferred from homology"/>
<dbReference type="SUPFAM" id="SSF52540">
    <property type="entry name" value="P-loop containing nucleoside triphosphate hydrolases"/>
    <property type="match status" value="1"/>
</dbReference>
<dbReference type="GO" id="GO:0000724">
    <property type="term" value="P:double-strand break repair via homologous recombination"/>
    <property type="evidence" value="ECO:0007669"/>
    <property type="project" value="TreeGrafter"/>
</dbReference>
<dbReference type="GO" id="GO:0009378">
    <property type="term" value="F:four-way junction helicase activity"/>
    <property type="evidence" value="ECO:0007669"/>
    <property type="project" value="TreeGrafter"/>
</dbReference>
<dbReference type="AlphaFoldDB" id="A0AAU9TAA1"/>
<keyword evidence="7" id="KW-1185">Reference proteome</keyword>